<comment type="caution">
    <text evidence="5">The sequence shown here is derived from an EMBL/GenBank/DDBJ whole genome shotgun (WGS) entry which is preliminary data.</text>
</comment>
<dbReference type="InterPro" id="IPR011991">
    <property type="entry name" value="ArsR-like_HTH"/>
</dbReference>
<evidence type="ECO:0000256" key="1">
    <source>
        <dbReference type="ARBA" id="ARBA00023015"/>
    </source>
</evidence>
<sequence length="141" mass="16211">MDQDQREFYNVFTDLQCFILANMQKGDINGVTATHYNIIEYVYRHDKCTGKQVAKAFSISPPAISRQLKFLLGNGLIEQEQSLADRRVFHLIVTDKGRFIVDNSENFRETVAQKVSKTLTKTELKSLTSLLAKIMHNMDEH</sequence>
<keyword evidence="1" id="KW-0805">Transcription regulation</keyword>
<dbReference type="Gene3D" id="1.10.10.10">
    <property type="entry name" value="Winged helix-like DNA-binding domain superfamily/Winged helix DNA-binding domain"/>
    <property type="match status" value="1"/>
</dbReference>
<dbReference type="InterPro" id="IPR036388">
    <property type="entry name" value="WH-like_DNA-bd_sf"/>
</dbReference>
<name>A0ABU1T6A0_9SPHI</name>
<dbReference type="PROSITE" id="PS01117">
    <property type="entry name" value="HTH_MARR_1"/>
    <property type="match status" value="1"/>
</dbReference>
<dbReference type="InterPro" id="IPR023187">
    <property type="entry name" value="Tscrpt_reg_MarR-type_CS"/>
</dbReference>
<dbReference type="Pfam" id="PF12802">
    <property type="entry name" value="MarR_2"/>
    <property type="match status" value="1"/>
</dbReference>
<dbReference type="EMBL" id="JAVDUU010000001">
    <property type="protein sequence ID" value="MDR6940914.1"/>
    <property type="molecule type" value="Genomic_DNA"/>
</dbReference>
<organism evidence="5 6">
    <name type="scientific">Mucilaginibacter pocheonensis</name>
    <dbReference type="NCBI Taxonomy" id="398050"/>
    <lineage>
        <taxon>Bacteria</taxon>
        <taxon>Pseudomonadati</taxon>
        <taxon>Bacteroidota</taxon>
        <taxon>Sphingobacteriia</taxon>
        <taxon>Sphingobacteriales</taxon>
        <taxon>Sphingobacteriaceae</taxon>
        <taxon>Mucilaginibacter</taxon>
    </lineage>
</organism>
<dbReference type="SUPFAM" id="SSF46785">
    <property type="entry name" value="Winged helix' DNA-binding domain"/>
    <property type="match status" value="1"/>
</dbReference>
<dbReference type="PANTHER" id="PTHR33164:SF101">
    <property type="entry name" value="TRANSCRIPTIONAL REPRESSOR MPRA"/>
    <property type="match status" value="1"/>
</dbReference>
<feature type="domain" description="HTH marR-type" evidence="4">
    <location>
        <begin position="1"/>
        <end position="136"/>
    </location>
</feature>
<proteinExistence type="predicted"/>
<dbReference type="PRINTS" id="PR00598">
    <property type="entry name" value="HTHMARR"/>
</dbReference>
<evidence type="ECO:0000259" key="4">
    <source>
        <dbReference type="PROSITE" id="PS50995"/>
    </source>
</evidence>
<protein>
    <submittedName>
        <fullName evidence="5">DNA-binding MarR family transcriptional regulator</fullName>
    </submittedName>
</protein>
<dbReference type="Proteomes" id="UP001247620">
    <property type="component" value="Unassembled WGS sequence"/>
</dbReference>
<evidence type="ECO:0000256" key="2">
    <source>
        <dbReference type="ARBA" id="ARBA00023125"/>
    </source>
</evidence>
<evidence type="ECO:0000313" key="6">
    <source>
        <dbReference type="Proteomes" id="UP001247620"/>
    </source>
</evidence>
<dbReference type="RefSeq" id="WP_310092102.1">
    <property type="nucleotide sequence ID" value="NZ_JAVDUU010000001.1"/>
</dbReference>
<dbReference type="CDD" id="cd00090">
    <property type="entry name" value="HTH_ARSR"/>
    <property type="match status" value="1"/>
</dbReference>
<dbReference type="PROSITE" id="PS50995">
    <property type="entry name" value="HTH_MARR_2"/>
    <property type="match status" value="1"/>
</dbReference>
<evidence type="ECO:0000256" key="3">
    <source>
        <dbReference type="ARBA" id="ARBA00023163"/>
    </source>
</evidence>
<dbReference type="InterPro" id="IPR039422">
    <property type="entry name" value="MarR/SlyA-like"/>
</dbReference>
<reference evidence="5 6" key="1">
    <citation type="submission" date="2023-07" db="EMBL/GenBank/DDBJ databases">
        <title>Sorghum-associated microbial communities from plants grown in Nebraska, USA.</title>
        <authorList>
            <person name="Schachtman D."/>
        </authorList>
    </citation>
    <scope>NUCLEOTIDE SEQUENCE [LARGE SCALE GENOMIC DNA]</scope>
    <source>
        <strain evidence="5 6">3262</strain>
    </source>
</reference>
<keyword evidence="6" id="KW-1185">Reference proteome</keyword>
<dbReference type="InterPro" id="IPR036390">
    <property type="entry name" value="WH_DNA-bd_sf"/>
</dbReference>
<dbReference type="InterPro" id="IPR000835">
    <property type="entry name" value="HTH_MarR-typ"/>
</dbReference>
<keyword evidence="3" id="KW-0804">Transcription</keyword>
<gene>
    <name evidence="5" type="ORF">J2W55_000742</name>
</gene>
<dbReference type="SMART" id="SM00347">
    <property type="entry name" value="HTH_MARR"/>
    <property type="match status" value="1"/>
</dbReference>
<dbReference type="GO" id="GO:0003677">
    <property type="term" value="F:DNA binding"/>
    <property type="evidence" value="ECO:0007669"/>
    <property type="project" value="UniProtKB-KW"/>
</dbReference>
<keyword evidence="2 5" id="KW-0238">DNA-binding</keyword>
<evidence type="ECO:0000313" key="5">
    <source>
        <dbReference type="EMBL" id="MDR6940914.1"/>
    </source>
</evidence>
<dbReference type="PANTHER" id="PTHR33164">
    <property type="entry name" value="TRANSCRIPTIONAL REGULATOR, MARR FAMILY"/>
    <property type="match status" value="1"/>
</dbReference>
<accession>A0ABU1T6A0</accession>